<dbReference type="AlphaFoldDB" id="A0A1S4BH78"/>
<dbReference type="InterPro" id="IPR024752">
    <property type="entry name" value="Myb/SANT-like_dom"/>
</dbReference>
<evidence type="ECO:0000256" key="1">
    <source>
        <dbReference type="SAM" id="MobiDB-lite"/>
    </source>
</evidence>
<feature type="compositionally biased region" description="Polar residues" evidence="1">
    <location>
        <begin position="134"/>
        <end position="146"/>
    </location>
</feature>
<proteinExistence type="predicted"/>
<feature type="domain" description="Myb/SANT-like" evidence="2">
    <location>
        <begin position="18"/>
        <end position="106"/>
    </location>
</feature>
<dbReference type="RefSeq" id="XP_016488228.1">
    <property type="nucleotide sequence ID" value="XM_016632742.1"/>
</dbReference>
<name>A0A1S4BH78_TOBAC</name>
<dbReference type="STRING" id="4097.A0A1S4BH78"/>
<reference evidence="3" key="1">
    <citation type="submission" date="2025-08" db="UniProtKB">
        <authorList>
            <consortium name="RefSeq"/>
        </authorList>
    </citation>
    <scope>IDENTIFICATION</scope>
</reference>
<dbReference type="OMA" id="HANWDEA"/>
<dbReference type="PANTHER" id="PTHR31704:SF48">
    <property type="entry name" value="L10-INTERACTING MYB DOMAIN-CONTAINING PROTEIN-LIKE"/>
    <property type="match status" value="1"/>
</dbReference>
<feature type="compositionally biased region" description="Polar residues" evidence="1">
    <location>
        <begin position="178"/>
        <end position="189"/>
    </location>
</feature>
<dbReference type="Pfam" id="PF12776">
    <property type="entry name" value="Myb_DNA-bind_3"/>
    <property type="match status" value="1"/>
</dbReference>
<gene>
    <name evidence="3" type="primary">LOC107808235</name>
</gene>
<organism evidence="3">
    <name type="scientific">Nicotiana tabacum</name>
    <name type="common">Common tobacco</name>
    <dbReference type="NCBI Taxonomy" id="4097"/>
    <lineage>
        <taxon>Eukaryota</taxon>
        <taxon>Viridiplantae</taxon>
        <taxon>Streptophyta</taxon>
        <taxon>Embryophyta</taxon>
        <taxon>Tracheophyta</taxon>
        <taxon>Spermatophyta</taxon>
        <taxon>Magnoliopsida</taxon>
        <taxon>eudicotyledons</taxon>
        <taxon>Gunneridae</taxon>
        <taxon>Pentapetalae</taxon>
        <taxon>asterids</taxon>
        <taxon>lamiids</taxon>
        <taxon>Solanales</taxon>
        <taxon>Solanaceae</taxon>
        <taxon>Nicotianoideae</taxon>
        <taxon>Nicotianeae</taxon>
        <taxon>Nicotiana</taxon>
    </lineage>
</organism>
<sequence length="286" mass="32356">MEQSDENQRVSWRNVNVVKTFLETCIEEVSLNGRLRNSLKPDSWNKVKLALETSHGLRVTQKQMKNHYDYLKEKYQAWLPITKKTGNFYDPATNSIRMSNVEWDEYIKAHPKAKTLKSSPLPFPDLCTRLFEDSSGTEVHGQSPSGTIPGPNMSYVSTDKDIDTPDVAEDLLGDKNDGASNNSTSQSSVPVERKSLGIKRKFSLSQLEVDEKMSIALEILIKKNSGPDIEECMDKLEGLGWEEPLYSAAVSILCEGDSHRKVWMKMIEVDKLESWIKVMGKRIGIL</sequence>
<accession>A0A1S4BH78</accession>
<protein>
    <recommendedName>
        <fullName evidence="2">Myb/SANT-like domain-containing protein</fullName>
    </recommendedName>
</protein>
<evidence type="ECO:0000313" key="3">
    <source>
        <dbReference type="RefSeq" id="XP_016488228.1"/>
    </source>
</evidence>
<evidence type="ECO:0000259" key="2">
    <source>
        <dbReference type="Pfam" id="PF12776"/>
    </source>
</evidence>
<feature type="region of interest" description="Disordered" evidence="1">
    <location>
        <begin position="134"/>
        <end position="192"/>
    </location>
</feature>
<dbReference type="KEGG" id="nta:107808235"/>
<dbReference type="PANTHER" id="PTHR31704">
    <property type="entry name" value="MYB/SANT-LIKE DNA-BINDING DOMAIN PROTEIN-RELATED"/>
    <property type="match status" value="1"/>
</dbReference>
<dbReference type="OrthoDB" id="1730132at2759"/>
<dbReference type="PaxDb" id="4097-A0A1S4BH78"/>